<name>A0ACC0C7P9_CATRO</name>
<reference evidence="2" key="1">
    <citation type="journal article" date="2023" name="Nat. Plants">
        <title>Single-cell RNA sequencing provides a high-resolution roadmap for understanding the multicellular compartmentation of specialized metabolism.</title>
        <authorList>
            <person name="Sun S."/>
            <person name="Shen X."/>
            <person name="Li Y."/>
            <person name="Li Y."/>
            <person name="Wang S."/>
            <person name="Li R."/>
            <person name="Zhang H."/>
            <person name="Shen G."/>
            <person name="Guo B."/>
            <person name="Wei J."/>
            <person name="Xu J."/>
            <person name="St-Pierre B."/>
            <person name="Chen S."/>
            <person name="Sun C."/>
        </authorList>
    </citation>
    <scope>NUCLEOTIDE SEQUENCE [LARGE SCALE GENOMIC DNA]</scope>
</reference>
<dbReference type="Proteomes" id="UP001060085">
    <property type="component" value="Linkage Group LG01"/>
</dbReference>
<dbReference type="EMBL" id="CM044701">
    <property type="protein sequence ID" value="KAI5680862.1"/>
    <property type="molecule type" value="Genomic_DNA"/>
</dbReference>
<comment type="caution">
    <text evidence="1">The sequence shown here is derived from an EMBL/GenBank/DDBJ whole genome shotgun (WGS) entry which is preliminary data.</text>
</comment>
<protein>
    <submittedName>
        <fullName evidence="1">Uncharacterized protein</fullName>
    </submittedName>
</protein>
<proteinExistence type="predicted"/>
<evidence type="ECO:0000313" key="2">
    <source>
        <dbReference type="Proteomes" id="UP001060085"/>
    </source>
</evidence>
<accession>A0ACC0C7P9</accession>
<gene>
    <name evidence="1" type="ORF">M9H77_02089</name>
</gene>
<sequence>MVRPGARRGDDDLGPVTDRTNRVEDHVLNTSSPSVRGCHSTSNIPSTPVPFGQGDGDRTRFEELDMVGSLRIHGGEDEKDQPEDDGGDDDGDGHGDEDEPVPVAHTSSSGGRPAPRKGKGFTGSFMLVLSKIARSRQKRPEKSRPPTNPTQRKKAKNNCWQKTSPADGGPQDPILSPSYNRHIVGEEHIEVAVPLRVLDRDP</sequence>
<organism evidence="1 2">
    <name type="scientific">Catharanthus roseus</name>
    <name type="common">Madagascar periwinkle</name>
    <name type="synonym">Vinca rosea</name>
    <dbReference type="NCBI Taxonomy" id="4058"/>
    <lineage>
        <taxon>Eukaryota</taxon>
        <taxon>Viridiplantae</taxon>
        <taxon>Streptophyta</taxon>
        <taxon>Embryophyta</taxon>
        <taxon>Tracheophyta</taxon>
        <taxon>Spermatophyta</taxon>
        <taxon>Magnoliopsida</taxon>
        <taxon>eudicotyledons</taxon>
        <taxon>Gunneridae</taxon>
        <taxon>Pentapetalae</taxon>
        <taxon>asterids</taxon>
        <taxon>lamiids</taxon>
        <taxon>Gentianales</taxon>
        <taxon>Apocynaceae</taxon>
        <taxon>Rauvolfioideae</taxon>
        <taxon>Vinceae</taxon>
        <taxon>Catharanthinae</taxon>
        <taxon>Catharanthus</taxon>
    </lineage>
</organism>
<evidence type="ECO:0000313" key="1">
    <source>
        <dbReference type="EMBL" id="KAI5680862.1"/>
    </source>
</evidence>
<keyword evidence="2" id="KW-1185">Reference proteome</keyword>